<keyword evidence="2" id="KW-0805">Transcription regulation</keyword>
<dbReference type="GO" id="GO:0003700">
    <property type="term" value="F:DNA-binding transcription factor activity"/>
    <property type="evidence" value="ECO:0007669"/>
    <property type="project" value="InterPro"/>
</dbReference>
<evidence type="ECO:0000256" key="1">
    <source>
        <dbReference type="ARBA" id="ARBA00009437"/>
    </source>
</evidence>
<dbReference type="EMBL" id="JACKXE010000002">
    <property type="protein sequence ID" value="MBB6629444.1"/>
    <property type="molecule type" value="Genomic_DNA"/>
</dbReference>
<evidence type="ECO:0000256" key="4">
    <source>
        <dbReference type="ARBA" id="ARBA00023163"/>
    </source>
</evidence>
<dbReference type="Pfam" id="PF03466">
    <property type="entry name" value="LysR_substrate"/>
    <property type="match status" value="1"/>
</dbReference>
<dbReference type="InterPro" id="IPR005119">
    <property type="entry name" value="LysR_subst-bd"/>
</dbReference>
<name>A0A7X0VC56_9ACTN</name>
<dbReference type="Proteomes" id="UP000523955">
    <property type="component" value="Unassembled WGS sequence"/>
</dbReference>
<dbReference type="PROSITE" id="PS50931">
    <property type="entry name" value="HTH_LYSR"/>
    <property type="match status" value="1"/>
</dbReference>
<keyword evidence="3" id="KW-0238">DNA-binding</keyword>
<dbReference type="SUPFAM" id="SSF46785">
    <property type="entry name" value="Winged helix' DNA-binding domain"/>
    <property type="match status" value="1"/>
</dbReference>
<organism evidence="6 7">
    <name type="scientific">Nocardioides luti</name>
    <dbReference type="NCBI Taxonomy" id="2761101"/>
    <lineage>
        <taxon>Bacteria</taxon>
        <taxon>Bacillati</taxon>
        <taxon>Actinomycetota</taxon>
        <taxon>Actinomycetes</taxon>
        <taxon>Propionibacteriales</taxon>
        <taxon>Nocardioidaceae</taxon>
        <taxon>Nocardioides</taxon>
    </lineage>
</organism>
<dbReference type="AlphaFoldDB" id="A0A7X0VC56"/>
<proteinExistence type="inferred from homology"/>
<dbReference type="InterPro" id="IPR036388">
    <property type="entry name" value="WH-like_DNA-bd_sf"/>
</dbReference>
<comment type="similarity">
    <text evidence="1">Belongs to the LysR transcriptional regulatory family.</text>
</comment>
<accession>A0A7X0VC56</accession>
<dbReference type="GO" id="GO:0000976">
    <property type="term" value="F:transcription cis-regulatory region binding"/>
    <property type="evidence" value="ECO:0007669"/>
    <property type="project" value="TreeGrafter"/>
</dbReference>
<evidence type="ECO:0000256" key="2">
    <source>
        <dbReference type="ARBA" id="ARBA00023015"/>
    </source>
</evidence>
<dbReference type="Gene3D" id="3.40.190.10">
    <property type="entry name" value="Periplasmic binding protein-like II"/>
    <property type="match status" value="2"/>
</dbReference>
<evidence type="ECO:0000313" key="7">
    <source>
        <dbReference type="Proteomes" id="UP000523955"/>
    </source>
</evidence>
<dbReference type="SUPFAM" id="SSF53850">
    <property type="entry name" value="Periplasmic binding protein-like II"/>
    <property type="match status" value="1"/>
</dbReference>
<gene>
    <name evidence="6" type="ORF">H5V45_19115</name>
</gene>
<sequence>MSSHLPDLASLDLLVAVAHSGSIGAAARRQGISQQAASERLRGVESQVGVTLLDRGARGTALTAAGAVLVEWAERILEVAQEVDGAITALRSDVRRELNVAASMTVAEQLLPRWLVHLRARQVATGVEPASVSLVATNSRHVVEAVLDGSADVGFVEGAQRERRLRSREIGTDELVLVAPPDHPWARRRGGVLAEEVAAVPLASREQGSGTREVLEQALAAHGLALRTPTVELSTATGLRQAVRAGSAPACMSRLLVAADLASGALVEVPIRDLVLTRSLRAVWRGSATPPAGPVRDLLDIAEAGRRTP</sequence>
<evidence type="ECO:0000256" key="3">
    <source>
        <dbReference type="ARBA" id="ARBA00023125"/>
    </source>
</evidence>
<dbReference type="InterPro" id="IPR036390">
    <property type="entry name" value="WH_DNA-bd_sf"/>
</dbReference>
<protein>
    <submittedName>
        <fullName evidence="6">LysR family transcriptional regulator</fullName>
    </submittedName>
</protein>
<feature type="domain" description="HTH lysR-type" evidence="5">
    <location>
        <begin position="6"/>
        <end position="63"/>
    </location>
</feature>
<reference evidence="6 7" key="1">
    <citation type="submission" date="2020-08" db="EMBL/GenBank/DDBJ databases">
        <authorList>
            <person name="Seo M.-J."/>
        </authorList>
    </citation>
    <scope>NUCLEOTIDE SEQUENCE [LARGE SCALE GENOMIC DNA]</scope>
    <source>
        <strain evidence="6 7">KIGAM211</strain>
    </source>
</reference>
<keyword evidence="4" id="KW-0804">Transcription</keyword>
<dbReference type="Pfam" id="PF00126">
    <property type="entry name" value="HTH_1"/>
    <property type="match status" value="1"/>
</dbReference>
<dbReference type="InterPro" id="IPR000847">
    <property type="entry name" value="LysR_HTH_N"/>
</dbReference>
<comment type="caution">
    <text evidence="6">The sequence shown here is derived from an EMBL/GenBank/DDBJ whole genome shotgun (WGS) entry which is preliminary data.</text>
</comment>
<dbReference type="PANTHER" id="PTHR30126:SF39">
    <property type="entry name" value="HTH-TYPE TRANSCRIPTIONAL REGULATOR CYSL"/>
    <property type="match status" value="1"/>
</dbReference>
<evidence type="ECO:0000259" key="5">
    <source>
        <dbReference type="PROSITE" id="PS50931"/>
    </source>
</evidence>
<dbReference type="PANTHER" id="PTHR30126">
    <property type="entry name" value="HTH-TYPE TRANSCRIPTIONAL REGULATOR"/>
    <property type="match status" value="1"/>
</dbReference>
<dbReference type="Gene3D" id="1.10.10.10">
    <property type="entry name" value="Winged helix-like DNA-binding domain superfamily/Winged helix DNA-binding domain"/>
    <property type="match status" value="1"/>
</dbReference>
<keyword evidence="7" id="KW-1185">Reference proteome</keyword>
<evidence type="ECO:0000313" key="6">
    <source>
        <dbReference type="EMBL" id="MBB6629444.1"/>
    </source>
</evidence>